<evidence type="ECO:0000313" key="2">
    <source>
        <dbReference type="EMBL" id="XDV00431.1"/>
    </source>
</evidence>
<keyword evidence="1" id="KW-0732">Signal</keyword>
<feature type="signal peptide" evidence="1">
    <location>
        <begin position="1"/>
        <end position="20"/>
    </location>
</feature>
<feature type="chain" id="PRO_5044317546" description="DUF4252 domain-containing protein" evidence="1">
    <location>
        <begin position="21"/>
        <end position="168"/>
    </location>
</feature>
<dbReference type="EMBL" id="CP165627">
    <property type="protein sequence ID" value="XDV00431.1"/>
    <property type="molecule type" value="Genomic_DNA"/>
</dbReference>
<evidence type="ECO:0000256" key="1">
    <source>
        <dbReference type="SAM" id="SignalP"/>
    </source>
</evidence>
<reference evidence="2" key="1">
    <citation type="submission" date="2024-07" db="EMBL/GenBank/DDBJ databases">
        <authorList>
            <person name="Biller S.J."/>
        </authorList>
    </citation>
    <scope>NUCLEOTIDE SEQUENCE</scope>
    <source>
        <strain evidence="2">WC2429</strain>
    </source>
</reference>
<dbReference type="RefSeq" id="WP_369764594.1">
    <property type="nucleotide sequence ID" value="NZ_CP165627.1"/>
</dbReference>
<sequence length="168" mass="19127">MKIKYFFTLLLLFLSLLAKSQDKKSILKNQAQEMSQASINGNYDLVLKYTYPKIVEEFGGSENFIAEINKAMGNLKTEGTQIEKVEIGESGDFFKAGDELHSILNEKITLNTKKGRFLIDSYLLAISSDNGQNWFFIDCNIGKDFILSFLPNFNNELIIPEINKPIRI</sequence>
<dbReference type="AlphaFoldDB" id="A0AB39WFU2"/>
<accession>A0AB39WFU2</accession>
<evidence type="ECO:0008006" key="3">
    <source>
        <dbReference type="Google" id="ProtNLM"/>
    </source>
</evidence>
<protein>
    <recommendedName>
        <fullName evidence="3">DUF4252 domain-containing protein</fullName>
    </recommendedName>
</protein>
<gene>
    <name evidence="2" type="ORF">AB3G32_08805</name>
</gene>
<name>A0AB39WFU2_9FLAO</name>
<organism evidence="2">
    <name type="scientific">Flavobacterium sp. WC2429</name>
    <dbReference type="NCBI Taxonomy" id="3234140"/>
    <lineage>
        <taxon>Bacteria</taxon>
        <taxon>Pseudomonadati</taxon>
        <taxon>Bacteroidota</taxon>
        <taxon>Flavobacteriia</taxon>
        <taxon>Flavobacteriales</taxon>
        <taxon>Flavobacteriaceae</taxon>
        <taxon>Flavobacterium</taxon>
    </lineage>
</organism>
<proteinExistence type="predicted"/>